<evidence type="ECO:0000313" key="4">
    <source>
        <dbReference type="Proteomes" id="UP000770889"/>
    </source>
</evidence>
<sequence>MRILFLTHAFNSLTQRLHVELRAQGHEVSVEFDINDAVALEAVDLHRPDLIIAPFLKRAIPESIWSNHVCLIVHPGIRGDRGPSALDWAILKGERRWGVTVLQANGEMDAGDVWASVEFEMRETTKGSLYRNEVTEAAVEAVMLAVARVQNGEYQAQPLKRIDPASLGGWQPLVRQGDRAIDWKRDTSTQILRKIRSADGVPGVLDTLFGRQCYLYDAWPEKVLKGAPGEPIARCGGAICRATTDGGVWIGHLREKGCEHPFKLPATRLLAAEAAALPEIEADEASGYREIWYQEEEGVGLLHFRFYNGAMSTAQCEALLAAFREAKHRDTRVILLLGGGDYWSNGMHLNLIEAASSAADESWRNINAIDDLAREIIETESHLTIAALQGNTGAGGVFLARAADEVWARRGVILNPHYKDMGNLFGSEYWTYLLPRYSGDERAAKIAETRLPMGVDEAVALNLIDRVIDGPVMGFVSDVRQLASSMIRTPAFSKRLHYKNARRQADEALKPLARYREEELEQMKRNFYGFDPSYHVARYNFVYKVPKSRTPLTLANHRWTKPFRRVS</sequence>
<dbReference type="PIRSF" id="PIRSF006787">
    <property type="entry name" value="Hydrgn_mat_HoxX"/>
    <property type="match status" value="1"/>
</dbReference>
<feature type="domain" description="Formyl transferase C-terminal" evidence="2">
    <location>
        <begin position="175"/>
        <end position="258"/>
    </location>
</feature>
<dbReference type="Gene3D" id="3.40.50.12230">
    <property type="match status" value="1"/>
</dbReference>
<evidence type="ECO:0000259" key="2">
    <source>
        <dbReference type="Pfam" id="PF02911"/>
    </source>
</evidence>
<dbReference type="InterPro" id="IPR002376">
    <property type="entry name" value="Formyl_transf_N"/>
</dbReference>
<dbReference type="InterPro" id="IPR009188">
    <property type="entry name" value="NiFe-hyd_mat_HypX/HoxX"/>
</dbReference>
<dbReference type="InterPro" id="IPR036477">
    <property type="entry name" value="Formyl_transf_N_sf"/>
</dbReference>
<dbReference type="SUPFAM" id="SSF53328">
    <property type="entry name" value="Formyltransferase"/>
    <property type="match status" value="1"/>
</dbReference>
<dbReference type="CDD" id="cd06558">
    <property type="entry name" value="crotonase-like"/>
    <property type="match status" value="1"/>
</dbReference>
<evidence type="ECO:0000259" key="1">
    <source>
        <dbReference type="Pfam" id="PF00551"/>
    </source>
</evidence>
<organism evidence="3 4">
    <name type="scientific">Candidatus Thiodiazotropha taylori</name>
    <dbReference type="NCBI Taxonomy" id="2792791"/>
    <lineage>
        <taxon>Bacteria</taxon>
        <taxon>Pseudomonadati</taxon>
        <taxon>Pseudomonadota</taxon>
        <taxon>Gammaproteobacteria</taxon>
        <taxon>Chromatiales</taxon>
        <taxon>Sedimenticolaceae</taxon>
        <taxon>Candidatus Thiodiazotropha</taxon>
    </lineage>
</organism>
<dbReference type="Pfam" id="PF00551">
    <property type="entry name" value="Formyl_trans_N"/>
    <property type="match status" value="1"/>
</dbReference>
<evidence type="ECO:0000313" key="3">
    <source>
        <dbReference type="EMBL" id="MBT2990291.1"/>
    </source>
</evidence>
<dbReference type="Proteomes" id="UP000770889">
    <property type="component" value="Unassembled WGS sequence"/>
</dbReference>
<dbReference type="PANTHER" id="PTHR43388:SF1">
    <property type="entry name" value="HYDROGENASE MATURATION FACTOR HOXX"/>
    <property type="match status" value="1"/>
</dbReference>
<name>A0A944MAE9_9GAMM</name>
<dbReference type="InterPro" id="IPR011034">
    <property type="entry name" value="Formyl_transferase-like_C_sf"/>
</dbReference>
<protein>
    <submittedName>
        <fullName evidence="3">Hydrogenase maturation protein</fullName>
    </submittedName>
</protein>
<reference evidence="3 4" key="1">
    <citation type="submission" date="2021-05" db="EMBL/GenBank/DDBJ databases">
        <title>Genetic and Functional Diversity in Clade A Lucinid endosymbionts from the Bahamas.</title>
        <authorList>
            <person name="Giani N.M."/>
            <person name="Engel A.S."/>
            <person name="Campbell B.J."/>
        </authorList>
    </citation>
    <scope>NUCLEOTIDE SEQUENCE [LARGE SCALE GENOMIC DNA]</scope>
    <source>
        <strain evidence="3">LUC16012Gg_MoonRockCtena</strain>
    </source>
</reference>
<proteinExistence type="predicted"/>
<dbReference type="SUPFAM" id="SSF50486">
    <property type="entry name" value="FMT C-terminal domain-like"/>
    <property type="match status" value="1"/>
</dbReference>
<feature type="domain" description="Formyl transferase N-terminal" evidence="1">
    <location>
        <begin position="40"/>
        <end position="144"/>
    </location>
</feature>
<gene>
    <name evidence="3" type="ORF">KME65_15155</name>
</gene>
<dbReference type="CDD" id="cd08701">
    <property type="entry name" value="FMT_C_HypX"/>
    <property type="match status" value="1"/>
</dbReference>
<dbReference type="EMBL" id="JAHHGM010000015">
    <property type="protein sequence ID" value="MBT2990291.1"/>
    <property type="molecule type" value="Genomic_DNA"/>
</dbReference>
<dbReference type="AlphaFoldDB" id="A0A944MAE9"/>
<dbReference type="InterPro" id="IPR029045">
    <property type="entry name" value="ClpP/crotonase-like_dom_sf"/>
</dbReference>
<dbReference type="Gene3D" id="3.90.226.10">
    <property type="entry name" value="2-enoyl-CoA Hydratase, Chain A, domain 1"/>
    <property type="match status" value="1"/>
</dbReference>
<dbReference type="CDD" id="cd08650">
    <property type="entry name" value="FMT_core_HypX_N"/>
    <property type="match status" value="1"/>
</dbReference>
<dbReference type="InterPro" id="IPR001753">
    <property type="entry name" value="Enoyl-CoA_hydra/iso"/>
</dbReference>
<dbReference type="Pfam" id="PF02911">
    <property type="entry name" value="Formyl_trans_C"/>
    <property type="match status" value="1"/>
</dbReference>
<dbReference type="Pfam" id="PF00378">
    <property type="entry name" value="ECH_1"/>
    <property type="match status" value="1"/>
</dbReference>
<dbReference type="InterPro" id="IPR005793">
    <property type="entry name" value="Formyl_trans_C"/>
</dbReference>
<comment type="caution">
    <text evidence="3">The sequence shown here is derived from an EMBL/GenBank/DDBJ whole genome shotgun (WGS) entry which is preliminary data.</text>
</comment>
<dbReference type="SUPFAM" id="SSF52096">
    <property type="entry name" value="ClpP/crotonase"/>
    <property type="match status" value="1"/>
</dbReference>
<dbReference type="InterPro" id="IPR047180">
    <property type="entry name" value="HoxX-like"/>
</dbReference>
<dbReference type="PANTHER" id="PTHR43388">
    <property type="entry name" value="HYDROGENASE MATURATION FACTOR HOXX"/>
    <property type="match status" value="1"/>
</dbReference>
<dbReference type="GO" id="GO:0003824">
    <property type="term" value="F:catalytic activity"/>
    <property type="evidence" value="ECO:0007669"/>
    <property type="project" value="InterPro"/>
</dbReference>
<accession>A0A944MAE9</accession>